<dbReference type="AlphaFoldDB" id="A0A507AKL9"/>
<keyword evidence="3 7" id="KW-0813">Transport</keyword>
<feature type="transmembrane region" description="Helical" evidence="8">
    <location>
        <begin position="139"/>
        <end position="164"/>
    </location>
</feature>
<feature type="transmembrane region" description="Helical" evidence="8">
    <location>
        <begin position="105"/>
        <end position="127"/>
    </location>
</feature>
<keyword evidence="12" id="KW-1185">Reference proteome</keyword>
<feature type="transmembrane region" description="Helical" evidence="8">
    <location>
        <begin position="297"/>
        <end position="317"/>
    </location>
</feature>
<feature type="transmembrane region" description="Helical" evidence="8">
    <location>
        <begin position="264"/>
        <end position="285"/>
    </location>
</feature>
<evidence type="ECO:0000259" key="9">
    <source>
        <dbReference type="PROSITE" id="PS50850"/>
    </source>
</evidence>
<dbReference type="InterPro" id="IPR036259">
    <property type="entry name" value="MFS_trans_sf"/>
</dbReference>
<feature type="transmembrane region" description="Helical" evidence="8">
    <location>
        <begin position="329"/>
        <end position="352"/>
    </location>
</feature>
<dbReference type="Gene3D" id="1.20.1250.20">
    <property type="entry name" value="MFS general substrate transporter like domains"/>
    <property type="match status" value="1"/>
</dbReference>
<sequence>MVTLFQLGLILFICLGSLTYGYGSSIIATTLGQPTFIDYFDLDKRSNANALIGAINGLFQAGGLFGAISVLWIPDRFGRRMAIFVGGVFCVVGGALQAGSVHIGMFLVARFLSGYGIGSLVTLTPLYQSEVSPTNIRGLLVGMHGVMLCVGYTLASWVGLGFYFVQGTYSQWRGPLAIQVLFPLLLCMGVFFVPESPRWLLVQDDHGKAQTEFNKIHSDLKNPTQQKVLQDEFLLLRAQVSQELKNRVPLLDFFRQKSLRKRCIIGWLTFFAGQGTATLVINNYGPSLYASLGFNTVQQLLIQCGWISVCPFANFVNSLIVDRVGRTRLLMFGLGGSVVALIGECITVDIFQKNGSRSVAGAAVFFLFLHILCFGLSYDATSYVYGSEIFPNPVRARGLGISVTGLFVATIIFLQCAPTAFADIGWKYYTVFIALSTVMIFVVGFYFPETNGKSLEDIAEVFGDEIALEDENLENIHRQFKMTNYNEGLLVDLMDREKVAGTNEA</sequence>
<comment type="subcellular location">
    <subcellularLocation>
        <location evidence="1">Membrane</location>
        <topology evidence="1">Multi-pass membrane protein</topology>
    </subcellularLocation>
</comment>
<dbReference type="GO" id="GO:0005351">
    <property type="term" value="F:carbohydrate:proton symporter activity"/>
    <property type="evidence" value="ECO:0007669"/>
    <property type="project" value="TreeGrafter"/>
</dbReference>
<dbReference type="Proteomes" id="UP000319257">
    <property type="component" value="Unassembled WGS sequence"/>
</dbReference>
<feature type="transmembrane region" description="Helical" evidence="8">
    <location>
        <begin position="399"/>
        <end position="422"/>
    </location>
</feature>
<evidence type="ECO:0000256" key="3">
    <source>
        <dbReference type="ARBA" id="ARBA00022448"/>
    </source>
</evidence>
<dbReference type="GeneID" id="41969420"/>
<protein>
    <recommendedName>
        <fullName evidence="9">Major facilitator superfamily (MFS) profile domain-containing protein</fullName>
    </recommendedName>
</protein>
<comment type="caution">
    <text evidence="11">The sequence shown here is derived from an EMBL/GenBank/DDBJ whole genome shotgun (WGS) entry which is preliminary data.</text>
</comment>
<dbReference type="InterPro" id="IPR020846">
    <property type="entry name" value="MFS_dom"/>
</dbReference>
<dbReference type="OrthoDB" id="6612291at2759"/>
<evidence type="ECO:0000256" key="6">
    <source>
        <dbReference type="ARBA" id="ARBA00023136"/>
    </source>
</evidence>
<gene>
    <name evidence="10" type="ORF">E0L32_001973</name>
    <name evidence="11" type="ORF">E0L32_002160</name>
</gene>
<evidence type="ECO:0000256" key="5">
    <source>
        <dbReference type="ARBA" id="ARBA00022989"/>
    </source>
</evidence>
<evidence type="ECO:0000256" key="4">
    <source>
        <dbReference type="ARBA" id="ARBA00022692"/>
    </source>
</evidence>
<dbReference type="EMBL" id="SKBQ01000008">
    <property type="protein sequence ID" value="TPX07370.1"/>
    <property type="molecule type" value="Genomic_DNA"/>
</dbReference>
<comment type="similarity">
    <text evidence="2 7">Belongs to the major facilitator superfamily. Sugar transporter (TC 2.A.1.1) family.</text>
</comment>
<feature type="transmembrane region" description="Helical" evidence="8">
    <location>
        <begin position="81"/>
        <end position="99"/>
    </location>
</feature>
<feature type="transmembrane region" description="Helical" evidence="8">
    <location>
        <begin position="428"/>
        <end position="447"/>
    </location>
</feature>
<proteinExistence type="inferred from homology"/>
<evidence type="ECO:0000313" key="10">
    <source>
        <dbReference type="EMBL" id="TPX07370.1"/>
    </source>
</evidence>
<dbReference type="EMBL" id="SKBQ01000008">
    <property type="protein sequence ID" value="TPX07557.1"/>
    <property type="molecule type" value="Genomic_DNA"/>
</dbReference>
<feature type="transmembrane region" description="Helical" evidence="8">
    <location>
        <begin position="176"/>
        <end position="193"/>
    </location>
</feature>
<evidence type="ECO:0000313" key="12">
    <source>
        <dbReference type="Proteomes" id="UP000319257"/>
    </source>
</evidence>
<dbReference type="NCBIfam" id="TIGR00879">
    <property type="entry name" value="SP"/>
    <property type="match status" value="1"/>
</dbReference>
<evidence type="ECO:0000256" key="7">
    <source>
        <dbReference type="RuleBase" id="RU003346"/>
    </source>
</evidence>
<dbReference type="PRINTS" id="PR00171">
    <property type="entry name" value="SUGRTRNSPORT"/>
</dbReference>
<name>A0A507AKL9_9PEZI</name>
<dbReference type="PANTHER" id="PTHR48022">
    <property type="entry name" value="PLASTIDIC GLUCOSE TRANSPORTER 4"/>
    <property type="match status" value="1"/>
</dbReference>
<dbReference type="FunFam" id="1.20.1250.20:FF:000134">
    <property type="entry name" value="MFS sugar transporter protein"/>
    <property type="match status" value="1"/>
</dbReference>
<organism evidence="11 12">
    <name type="scientific">Thyridium curvatum</name>
    <dbReference type="NCBI Taxonomy" id="1093900"/>
    <lineage>
        <taxon>Eukaryota</taxon>
        <taxon>Fungi</taxon>
        <taxon>Dikarya</taxon>
        <taxon>Ascomycota</taxon>
        <taxon>Pezizomycotina</taxon>
        <taxon>Sordariomycetes</taxon>
        <taxon>Sordariomycetidae</taxon>
        <taxon>Thyridiales</taxon>
        <taxon>Thyridiaceae</taxon>
        <taxon>Thyridium</taxon>
    </lineage>
</organism>
<dbReference type="RefSeq" id="XP_030989081.1">
    <property type="nucleotide sequence ID" value="XM_031136111.1"/>
</dbReference>
<evidence type="ECO:0000256" key="1">
    <source>
        <dbReference type="ARBA" id="ARBA00004141"/>
    </source>
</evidence>
<dbReference type="InterPro" id="IPR003663">
    <property type="entry name" value="Sugar/inositol_transpt"/>
</dbReference>
<evidence type="ECO:0000313" key="11">
    <source>
        <dbReference type="EMBL" id="TPX07557.1"/>
    </source>
</evidence>
<evidence type="ECO:0000256" key="8">
    <source>
        <dbReference type="SAM" id="Phobius"/>
    </source>
</evidence>
<dbReference type="GO" id="GO:0016020">
    <property type="term" value="C:membrane"/>
    <property type="evidence" value="ECO:0007669"/>
    <property type="project" value="UniProtKB-SubCell"/>
</dbReference>
<keyword evidence="4 8" id="KW-0812">Transmembrane</keyword>
<feature type="transmembrane region" description="Helical" evidence="8">
    <location>
        <begin position="358"/>
        <end position="378"/>
    </location>
</feature>
<dbReference type="PROSITE" id="PS50850">
    <property type="entry name" value="MFS"/>
    <property type="match status" value="1"/>
</dbReference>
<dbReference type="InterPro" id="IPR005828">
    <property type="entry name" value="MFS_sugar_transport-like"/>
</dbReference>
<dbReference type="SUPFAM" id="SSF103473">
    <property type="entry name" value="MFS general substrate transporter"/>
    <property type="match status" value="1"/>
</dbReference>
<dbReference type="PANTHER" id="PTHR48022:SF11">
    <property type="entry name" value="MONOSACCHARIDE TRANSPORTER (HXT8), PUTATIVE (AFU_ORTHOLOGUE AFUA_2G08120)-RELATED"/>
    <property type="match status" value="1"/>
</dbReference>
<dbReference type="InParanoid" id="A0A507AKL9"/>
<evidence type="ECO:0000256" key="2">
    <source>
        <dbReference type="ARBA" id="ARBA00010992"/>
    </source>
</evidence>
<keyword evidence="6 8" id="KW-0472">Membrane</keyword>
<dbReference type="InterPro" id="IPR050360">
    <property type="entry name" value="MFS_Sugar_Transporters"/>
</dbReference>
<accession>A0A507AKL9</accession>
<feature type="domain" description="Major facilitator superfamily (MFS) profile" evidence="9">
    <location>
        <begin position="9"/>
        <end position="451"/>
    </location>
</feature>
<keyword evidence="5 8" id="KW-1133">Transmembrane helix</keyword>
<feature type="transmembrane region" description="Helical" evidence="8">
    <location>
        <begin position="48"/>
        <end position="74"/>
    </location>
</feature>
<dbReference type="Pfam" id="PF00083">
    <property type="entry name" value="Sugar_tr"/>
    <property type="match status" value="1"/>
</dbReference>
<reference evidence="11 12" key="1">
    <citation type="submission" date="2019-06" db="EMBL/GenBank/DDBJ databases">
        <title>Draft genome sequence of the filamentous fungus Phialemoniopsis curvata isolated from diesel fuel.</title>
        <authorList>
            <person name="Varaljay V.A."/>
            <person name="Lyon W.J."/>
            <person name="Crouch A.L."/>
            <person name="Drake C.E."/>
            <person name="Hollomon J.M."/>
            <person name="Nadeau L.J."/>
            <person name="Nunn H.S."/>
            <person name="Stevenson B.S."/>
            <person name="Bojanowski C.L."/>
            <person name="Crookes-Goodson W.J."/>
        </authorList>
    </citation>
    <scope>NUCLEOTIDE SEQUENCE [LARGE SCALE GENOMIC DNA]</scope>
    <source>
        <strain evidence="11 12">D216</strain>
    </source>
</reference>